<gene>
    <name evidence="2" type="ORF">LF41_799</name>
</gene>
<dbReference type="PATRIC" id="fig|1300345.3.peg.123"/>
<name>A0A0A2WKC8_9GAMM</name>
<reference evidence="2 3" key="1">
    <citation type="submission" date="2014-09" db="EMBL/GenBank/DDBJ databases">
        <title>Genome sequences of Lysobacter dokdonensis DS-58.</title>
        <authorList>
            <person name="Kim J.F."/>
            <person name="Kwak M.-J."/>
        </authorList>
    </citation>
    <scope>NUCLEOTIDE SEQUENCE [LARGE SCALE GENOMIC DNA]</scope>
    <source>
        <strain evidence="2 3">DS-58</strain>
    </source>
</reference>
<feature type="chain" id="PRO_5001996360" description="Secreted protein" evidence="1">
    <location>
        <begin position="23"/>
        <end position="213"/>
    </location>
</feature>
<proteinExistence type="predicted"/>
<evidence type="ECO:0008006" key="4">
    <source>
        <dbReference type="Google" id="ProtNLM"/>
    </source>
</evidence>
<dbReference type="EMBL" id="JRKJ01000002">
    <property type="protein sequence ID" value="KGQ20263.1"/>
    <property type="molecule type" value="Genomic_DNA"/>
</dbReference>
<evidence type="ECO:0000256" key="1">
    <source>
        <dbReference type="SAM" id="SignalP"/>
    </source>
</evidence>
<accession>A0A0A2WKC8</accession>
<protein>
    <recommendedName>
        <fullName evidence="4">Secreted protein</fullName>
    </recommendedName>
</protein>
<keyword evidence="1" id="KW-0732">Signal</keyword>
<dbReference type="Proteomes" id="UP000030518">
    <property type="component" value="Unassembled WGS sequence"/>
</dbReference>
<evidence type="ECO:0000313" key="3">
    <source>
        <dbReference type="Proteomes" id="UP000030518"/>
    </source>
</evidence>
<organism evidence="2 3">
    <name type="scientific">Lysobacter dokdonensis DS-58</name>
    <dbReference type="NCBI Taxonomy" id="1300345"/>
    <lineage>
        <taxon>Bacteria</taxon>
        <taxon>Pseudomonadati</taxon>
        <taxon>Pseudomonadota</taxon>
        <taxon>Gammaproteobacteria</taxon>
        <taxon>Lysobacterales</taxon>
        <taxon>Lysobacteraceae</taxon>
        <taxon>Noviluteimonas</taxon>
    </lineage>
</organism>
<dbReference type="AlphaFoldDB" id="A0A0A2WKC8"/>
<sequence>MNARRLLCHGLFLLGLSSAATAAHAECQSLSLRNFQLQQVPAGTFESRNGEFSFTLPFKTQNLEFGSFDNKCLYAFNIDATDSTGHRSIEWIYLQGALSNDAFVDYWKGFIADYLAHNFGTGGYALTALDPFTTKDGRAGIRYAGTGTNNGGGAGEIRGVVLAFEERMANVYAIADAPIAAEAMDAQAESVEALAASITCTYSACRAKAPATH</sequence>
<keyword evidence="3" id="KW-1185">Reference proteome</keyword>
<feature type="signal peptide" evidence="1">
    <location>
        <begin position="1"/>
        <end position="22"/>
    </location>
</feature>
<evidence type="ECO:0000313" key="2">
    <source>
        <dbReference type="EMBL" id="KGQ20263.1"/>
    </source>
</evidence>
<dbReference type="RefSeq" id="WP_036164428.1">
    <property type="nucleotide sequence ID" value="NZ_JRKJ01000002.1"/>
</dbReference>
<comment type="caution">
    <text evidence="2">The sequence shown here is derived from an EMBL/GenBank/DDBJ whole genome shotgun (WGS) entry which is preliminary data.</text>
</comment>